<proteinExistence type="predicted"/>
<keyword evidence="2" id="KW-1185">Reference proteome</keyword>
<name>A0A5B7EHC0_PORTR</name>
<accession>A0A5B7EHC0</accession>
<reference evidence="1 2" key="1">
    <citation type="submission" date="2019-05" db="EMBL/GenBank/DDBJ databases">
        <title>Another draft genome of Portunus trituberculatus and its Hox gene families provides insights of decapod evolution.</title>
        <authorList>
            <person name="Jeong J.-H."/>
            <person name="Song I."/>
            <person name="Kim S."/>
            <person name="Choi T."/>
            <person name="Kim D."/>
            <person name="Ryu S."/>
            <person name="Kim W."/>
        </authorList>
    </citation>
    <scope>NUCLEOTIDE SEQUENCE [LARGE SCALE GENOMIC DNA]</scope>
    <source>
        <tissue evidence="1">Muscle</tissue>
    </source>
</reference>
<evidence type="ECO:0000313" key="1">
    <source>
        <dbReference type="EMBL" id="MPC33850.1"/>
    </source>
</evidence>
<sequence>MLLCFRSAPLVRCCEKNTATSQDHSDSLMDTYPLHSRFPLLCKFNVVESRSAHHIHIRTLNTSAQHLH</sequence>
<dbReference type="AlphaFoldDB" id="A0A5B7EHC0"/>
<evidence type="ECO:0000313" key="2">
    <source>
        <dbReference type="Proteomes" id="UP000324222"/>
    </source>
</evidence>
<organism evidence="1 2">
    <name type="scientific">Portunus trituberculatus</name>
    <name type="common">Swimming crab</name>
    <name type="synonym">Neptunus trituberculatus</name>
    <dbReference type="NCBI Taxonomy" id="210409"/>
    <lineage>
        <taxon>Eukaryota</taxon>
        <taxon>Metazoa</taxon>
        <taxon>Ecdysozoa</taxon>
        <taxon>Arthropoda</taxon>
        <taxon>Crustacea</taxon>
        <taxon>Multicrustacea</taxon>
        <taxon>Malacostraca</taxon>
        <taxon>Eumalacostraca</taxon>
        <taxon>Eucarida</taxon>
        <taxon>Decapoda</taxon>
        <taxon>Pleocyemata</taxon>
        <taxon>Brachyura</taxon>
        <taxon>Eubrachyura</taxon>
        <taxon>Portunoidea</taxon>
        <taxon>Portunidae</taxon>
        <taxon>Portuninae</taxon>
        <taxon>Portunus</taxon>
    </lineage>
</organism>
<comment type="caution">
    <text evidence="1">The sequence shown here is derived from an EMBL/GenBank/DDBJ whole genome shotgun (WGS) entry which is preliminary data.</text>
</comment>
<gene>
    <name evidence="1" type="ORF">E2C01_027217</name>
</gene>
<protein>
    <submittedName>
        <fullName evidence="1">Uncharacterized protein</fullName>
    </submittedName>
</protein>
<dbReference type="Proteomes" id="UP000324222">
    <property type="component" value="Unassembled WGS sequence"/>
</dbReference>
<dbReference type="EMBL" id="VSRR010002924">
    <property type="protein sequence ID" value="MPC33850.1"/>
    <property type="molecule type" value="Genomic_DNA"/>
</dbReference>